<proteinExistence type="inferred from homology"/>
<evidence type="ECO:0000313" key="7">
    <source>
        <dbReference type="Proteomes" id="UP001174691"/>
    </source>
</evidence>
<comment type="similarity">
    <text evidence="1">Belongs to the RRP7 family.</text>
</comment>
<dbReference type="AlphaFoldDB" id="A0AA38VTA5"/>
<dbReference type="GO" id="GO:0006364">
    <property type="term" value="P:rRNA processing"/>
    <property type="evidence" value="ECO:0007669"/>
    <property type="project" value="TreeGrafter"/>
</dbReference>
<dbReference type="PANTHER" id="PTHR13191:SF0">
    <property type="entry name" value="RIBOSOMAL RNA-PROCESSING PROTEIN 7 HOMOLOG A-RELATED"/>
    <property type="match status" value="1"/>
</dbReference>
<evidence type="ECO:0000259" key="4">
    <source>
        <dbReference type="Pfam" id="PF12923"/>
    </source>
</evidence>
<name>A0AA38VTA5_9PEZI</name>
<reference evidence="6" key="1">
    <citation type="submission" date="2022-07" db="EMBL/GenBank/DDBJ databases">
        <title>Fungi with potential for degradation of polypropylene.</title>
        <authorList>
            <person name="Gostincar C."/>
        </authorList>
    </citation>
    <scope>NUCLEOTIDE SEQUENCE</scope>
    <source>
        <strain evidence="6">EXF-13287</strain>
    </source>
</reference>
<evidence type="ECO:0000256" key="2">
    <source>
        <dbReference type="SAM" id="Coils"/>
    </source>
</evidence>
<dbReference type="CDD" id="cd12293">
    <property type="entry name" value="dRRM_Rrp7p"/>
    <property type="match status" value="1"/>
</dbReference>
<feature type="domain" description="Ribosomal RNA-processing protein 7 C-terminal" evidence="4">
    <location>
        <begin position="198"/>
        <end position="319"/>
    </location>
</feature>
<dbReference type="Proteomes" id="UP001174691">
    <property type="component" value="Unassembled WGS sequence"/>
</dbReference>
<protein>
    <submittedName>
        <fullName evidence="6">Ribosomal RNA-processing protein 7</fullName>
    </submittedName>
</protein>
<dbReference type="Pfam" id="PF17799">
    <property type="entry name" value="RRM_Rrp7"/>
    <property type="match status" value="1"/>
</dbReference>
<evidence type="ECO:0000256" key="1">
    <source>
        <dbReference type="ARBA" id="ARBA00006110"/>
    </source>
</evidence>
<dbReference type="EMBL" id="JANBVN010000010">
    <property type="protein sequence ID" value="KAJ9164656.1"/>
    <property type="molecule type" value="Genomic_DNA"/>
</dbReference>
<feature type="compositionally biased region" description="Basic and acidic residues" evidence="3">
    <location>
        <begin position="120"/>
        <end position="130"/>
    </location>
</feature>
<dbReference type="PANTHER" id="PTHR13191">
    <property type="entry name" value="RIBOSOMAL RNA PROCESSING PROTEIN 7-RELATED"/>
    <property type="match status" value="1"/>
</dbReference>
<organism evidence="6 7">
    <name type="scientific">Coniochaeta hoffmannii</name>
    <dbReference type="NCBI Taxonomy" id="91930"/>
    <lineage>
        <taxon>Eukaryota</taxon>
        <taxon>Fungi</taxon>
        <taxon>Dikarya</taxon>
        <taxon>Ascomycota</taxon>
        <taxon>Pezizomycotina</taxon>
        <taxon>Sordariomycetes</taxon>
        <taxon>Sordariomycetidae</taxon>
        <taxon>Coniochaetales</taxon>
        <taxon>Coniochaetaceae</taxon>
        <taxon>Coniochaeta</taxon>
    </lineage>
</organism>
<evidence type="ECO:0000256" key="3">
    <source>
        <dbReference type="SAM" id="MobiDB-lite"/>
    </source>
</evidence>
<feature type="region of interest" description="Disordered" evidence="3">
    <location>
        <begin position="105"/>
        <end position="138"/>
    </location>
</feature>
<dbReference type="GO" id="GO:0034456">
    <property type="term" value="C:UTP-C complex"/>
    <property type="evidence" value="ECO:0007669"/>
    <property type="project" value="TreeGrafter"/>
</dbReference>
<dbReference type="CDD" id="cd12950">
    <property type="entry name" value="RRP7_Rrp7p"/>
    <property type="match status" value="1"/>
</dbReference>
<dbReference type="Pfam" id="PF12923">
    <property type="entry name" value="RRP7"/>
    <property type="match status" value="1"/>
</dbReference>
<accession>A0AA38VTA5</accession>
<comment type="caution">
    <text evidence="6">The sequence shown here is derived from an EMBL/GenBank/DDBJ whole genome shotgun (WGS) entry which is preliminary data.</text>
</comment>
<dbReference type="InterPro" id="IPR040447">
    <property type="entry name" value="RRM_Rrp7"/>
</dbReference>
<evidence type="ECO:0000313" key="6">
    <source>
        <dbReference type="EMBL" id="KAJ9164656.1"/>
    </source>
</evidence>
<dbReference type="InterPro" id="IPR040446">
    <property type="entry name" value="RRP7"/>
</dbReference>
<dbReference type="InterPro" id="IPR024326">
    <property type="entry name" value="RRP7_C"/>
</dbReference>
<feature type="coiled-coil region" evidence="2">
    <location>
        <begin position="255"/>
        <end position="309"/>
    </location>
</feature>
<keyword evidence="7" id="KW-1185">Reference proteome</keyword>
<keyword evidence="2" id="KW-0175">Coiled coil</keyword>
<evidence type="ECO:0000259" key="5">
    <source>
        <dbReference type="Pfam" id="PF17799"/>
    </source>
</evidence>
<gene>
    <name evidence="6" type="ORF">NKR19_g1154</name>
</gene>
<dbReference type="GO" id="GO:0000028">
    <property type="term" value="P:ribosomal small subunit assembly"/>
    <property type="evidence" value="ECO:0007669"/>
    <property type="project" value="TreeGrafter"/>
</dbReference>
<dbReference type="GO" id="GO:0032545">
    <property type="term" value="C:CURI complex"/>
    <property type="evidence" value="ECO:0007669"/>
    <property type="project" value="TreeGrafter"/>
</dbReference>
<sequence length="320" mass="36242">MPSTRSTIGDFSILPISIPPLPSFPKPTTHHLYLRRNAPKIPTPDDSRSLFIINAPADSTRLHFRALFTALLGAGRFESVTFEDERKAASQALADLLIPAQAARLASHSKKRKREEDEDAQHAREEETARLPEPWSRPLRRSGGTAVVVLADEKSVEKALKAVAKAAKTGKYPVWGAGGVPEQDRTLGSSWIRSHVRLTYPDKAAAEAAVDAFFTVYNRREREAAELAKRLRSEPDEDGFVTVTRGGGRTAPAKREEAEEARRKMVEKAEKKREELSNFYRFQLRERKKEEQAELVKKFEEDRRRVEAMREKRGKFRPES</sequence>
<dbReference type="Gene3D" id="6.10.250.1770">
    <property type="match status" value="1"/>
</dbReference>
<feature type="domain" description="Rrp7 RRM-like N-terminal" evidence="5">
    <location>
        <begin position="10"/>
        <end position="179"/>
    </location>
</feature>